<dbReference type="PROSITE" id="PS00194">
    <property type="entry name" value="THIOREDOXIN_1"/>
    <property type="match status" value="1"/>
</dbReference>
<comment type="caution">
    <text evidence="4">The sequence shown here is derived from an EMBL/GenBank/DDBJ whole genome shotgun (WGS) entry which is preliminary data.</text>
</comment>
<dbReference type="AlphaFoldDB" id="A0A8J2Y913"/>
<sequence>MKYIILSAFLALTSFVSSGQEIQWMSMNEALEAQKEEPKKIFVDVYTVWCGPCKLLDKNTFSNRDVINYINTHFYPVKFNAEGKEVVTYNGFTYKNPQYQEGRKGRNATHLFTRALKVTGYPSLAYFDEEGTFIQAVPGYKTPQQLEIYLKMMANDDYKNLTTSAAWNEYQKNFKPTFQ</sequence>
<reference evidence="4" key="2">
    <citation type="submission" date="2020-09" db="EMBL/GenBank/DDBJ databases">
        <authorList>
            <person name="Sun Q."/>
            <person name="Zhou Y."/>
        </authorList>
    </citation>
    <scope>NUCLEOTIDE SEQUENCE</scope>
    <source>
        <strain evidence="4">CGMCC 1.12924</strain>
    </source>
</reference>
<dbReference type="InterPro" id="IPR017937">
    <property type="entry name" value="Thioredoxin_CS"/>
</dbReference>
<dbReference type="InterPro" id="IPR036249">
    <property type="entry name" value="Thioredoxin-like_sf"/>
</dbReference>
<evidence type="ECO:0000256" key="1">
    <source>
        <dbReference type="ARBA" id="ARBA00023284"/>
    </source>
</evidence>
<dbReference type="Gene3D" id="3.40.30.10">
    <property type="entry name" value="Glutaredoxin"/>
    <property type="match status" value="1"/>
</dbReference>
<dbReference type="InterPro" id="IPR012336">
    <property type="entry name" value="Thioredoxin-like_fold"/>
</dbReference>
<feature type="domain" description="Thioredoxin" evidence="3">
    <location>
        <begin position="3"/>
        <end position="155"/>
    </location>
</feature>
<feature type="signal peptide" evidence="2">
    <location>
        <begin position="1"/>
        <end position="19"/>
    </location>
</feature>
<dbReference type="EMBL" id="BMGK01000004">
    <property type="protein sequence ID" value="GGD89864.1"/>
    <property type="molecule type" value="Genomic_DNA"/>
</dbReference>
<dbReference type="Proteomes" id="UP000652231">
    <property type="component" value="Unassembled WGS sequence"/>
</dbReference>
<feature type="chain" id="PRO_5035162121" evidence="2">
    <location>
        <begin position="20"/>
        <end position="179"/>
    </location>
</feature>
<protein>
    <submittedName>
        <fullName evidence="4">Thioredoxin</fullName>
    </submittedName>
</protein>
<evidence type="ECO:0000313" key="4">
    <source>
        <dbReference type="EMBL" id="GGD89864.1"/>
    </source>
</evidence>
<dbReference type="SUPFAM" id="SSF52833">
    <property type="entry name" value="Thioredoxin-like"/>
    <property type="match status" value="1"/>
</dbReference>
<keyword evidence="2" id="KW-0732">Signal</keyword>
<dbReference type="PROSITE" id="PS51352">
    <property type="entry name" value="THIOREDOXIN_2"/>
    <property type="match status" value="1"/>
</dbReference>
<evidence type="ECO:0000259" key="3">
    <source>
        <dbReference type="PROSITE" id="PS51352"/>
    </source>
</evidence>
<dbReference type="RefSeq" id="WP_188440572.1">
    <property type="nucleotide sequence ID" value="NZ_BMGK01000004.1"/>
</dbReference>
<evidence type="ECO:0000313" key="5">
    <source>
        <dbReference type="Proteomes" id="UP000652231"/>
    </source>
</evidence>
<dbReference type="Pfam" id="PF13098">
    <property type="entry name" value="Thioredoxin_2"/>
    <property type="match status" value="1"/>
</dbReference>
<organism evidence="4 5">
    <name type="scientific">Planktosalinus lacus</name>
    <dbReference type="NCBI Taxonomy" id="1526573"/>
    <lineage>
        <taxon>Bacteria</taxon>
        <taxon>Pseudomonadati</taxon>
        <taxon>Bacteroidota</taxon>
        <taxon>Flavobacteriia</taxon>
        <taxon>Flavobacteriales</taxon>
        <taxon>Flavobacteriaceae</taxon>
        <taxon>Planktosalinus</taxon>
    </lineage>
</organism>
<name>A0A8J2Y913_9FLAO</name>
<evidence type="ECO:0000256" key="2">
    <source>
        <dbReference type="SAM" id="SignalP"/>
    </source>
</evidence>
<accession>A0A8J2Y913</accession>
<reference evidence="4" key="1">
    <citation type="journal article" date="2014" name="Int. J. Syst. Evol. Microbiol.">
        <title>Complete genome sequence of Corynebacterium casei LMG S-19264T (=DSM 44701T), isolated from a smear-ripened cheese.</title>
        <authorList>
            <consortium name="US DOE Joint Genome Institute (JGI-PGF)"/>
            <person name="Walter F."/>
            <person name="Albersmeier A."/>
            <person name="Kalinowski J."/>
            <person name="Ruckert C."/>
        </authorList>
    </citation>
    <scope>NUCLEOTIDE SEQUENCE</scope>
    <source>
        <strain evidence="4">CGMCC 1.12924</strain>
    </source>
</reference>
<dbReference type="InterPro" id="IPR013766">
    <property type="entry name" value="Thioredoxin_domain"/>
</dbReference>
<gene>
    <name evidence="4" type="ORF">GCM10011312_12160</name>
</gene>
<keyword evidence="1" id="KW-0676">Redox-active center</keyword>
<proteinExistence type="predicted"/>
<keyword evidence="5" id="KW-1185">Reference proteome</keyword>